<dbReference type="EMBL" id="NRRL01000106">
    <property type="protein sequence ID" value="MBK1670649.1"/>
    <property type="molecule type" value="Genomic_DNA"/>
</dbReference>
<proteinExistence type="predicted"/>
<feature type="signal peptide" evidence="2">
    <location>
        <begin position="1"/>
        <end position="23"/>
    </location>
</feature>
<reference evidence="3 4" key="1">
    <citation type="journal article" date="2020" name="Microorganisms">
        <title>Osmotic Adaptation and Compatible Solute Biosynthesis of Phototrophic Bacteria as Revealed from Genome Analyses.</title>
        <authorList>
            <person name="Imhoff J.F."/>
            <person name="Rahn T."/>
            <person name="Kunzel S."/>
            <person name="Keller A."/>
            <person name="Neulinger S.C."/>
        </authorList>
    </citation>
    <scope>NUCLEOTIDE SEQUENCE [LARGE SCALE GENOMIC DNA]</scope>
    <source>
        <strain evidence="3 4">DSM 9895</strain>
    </source>
</reference>
<evidence type="ECO:0000313" key="3">
    <source>
        <dbReference type="EMBL" id="MBK1670649.1"/>
    </source>
</evidence>
<feature type="chain" id="PRO_5046187863" description="Argininosuccinate lyase" evidence="2">
    <location>
        <begin position="24"/>
        <end position="72"/>
    </location>
</feature>
<keyword evidence="4" id="KW-1185">Reference proteome</keyword>
<keyword evidence="2" id="KW-0732">Signal</keyword>
<gene>
    <name evidence="3" type="ORF">CKO28_21750</name>
</gene>
<organism evidence="3 4">
    <name type="scientific">Rhodovibrio sodomensis</name>
    <dbReference type="NCBI Taxonomy" id="1088"/>
    <lineage>
        <taxon>Bacteria</taxon>
        <taxon>Pseudomonadati</taxon>
        <taxon>Pseudomonadota</taxon>
        <taxon>Alphaproteobacteria</taxon>
        <taxon>Rhodospirillales</taxon>
        <taxon>Rhodovibrionaceae</taxon>
        <taxon>Rhodovibrio</taxon>
    </lineage>
</organism>
<feature type="region of interest" description="Disordered" evidence="1">
    <location>
        <begin position="25"/>
        <end position="72"/>
    </location>
</feature>
<evidence type="ECO:0000256" key="1">
    <source>
        <dbReference type="SAM" id="MobiDB-lite"/>
    </source>
</evidence>
<comment type="caution">
    <text evidence="3">The sequence shown here is derived from an EMBL/GenBank/DDBJ whole genome shotgun (WGS) entry which is preliminary data.</text>
</comment>
<dbReference type="Proteomes" id="UP001296873">
    <property type="component" value="Unassembled WGS sequence"/>
</dbReference>
<dbReference type="RefSeq" id="WP_200343093.1">
    <property type="nucleotide sequence ID" value="NZ_NRRL01000106.1"/>
</dbReference>
<evidence type="ECO:0000256" key="2">
    <source>
        <dbReference type="SAM" id="SignalP"/>
    </source>
</evidence>
<protein>
    <recommendedName>
        <fullName evidence="5">Argininosuccinate lyase</fullName>
    </recommendedName>
</protein>
<evidence type="ECO:0008006" key="5">
    <source>
        <dbReference type="Google" id="ProtNLM"/>
    </source>
</evidence>
<name>A0ABS1DKB4_9PROT</name>
<evidence type="ECO:0000313" key="4">
    <source>
        <dbReference type="Proteomes" id="UP001296873"/>
    </source>
</evidence>
<sequence length="72" mass="7567">MSRPTAKLTRRALVIGLAAAPLAACGIKGPNKRPPDADPAYPRTYPPPDSVVPEGRRAPNPPEPAEGEQDAQ</sequence>
<accession>A0ABS1DKB4</accession>